<dbReference type="OrthoDB" id="616263at2759"/>
<proteinExistence type="predicted"/>
<gene>
    <name evidence="1" type="ORF">AVEN_119969_1</name>
</gene>
<protein>
    <submittedName>
        <fullName evidence="1">Uncharacterized protein</fullName>
    </submittedName>
</protein>
<organism evidence="1 2">
    <name type="scientific">Araneus ventricosus</name>
    <name type="common">Orbweaver spider</name>
    <name type="synonym">Epeira ventricosa</name>
    <dbReference type="NCBI Taxonomy" id="182803"/>
    <lineage>
        <taxon>Eukaryota</taxon>
        <taxon>Metazoa</taxon>
        <taxon>Ecdysozoa</taxon>
        <taxon>Arthropoda</taxon>
        <taxon>Chelicerata</taxon>
        <taxon>Arachnida</taxon>
        <taxon>Araneae</taxon>
        <taxon>Araneomorphae</taxon>
        <taxon>Entelegynae</taxon>
        <taxon>Araneoidea</taxon>
        <taxon>Araneidae</taxon>
        <taxon>Araneus</taxon>
    </lineage>
</organism>
<dbReference type="EMBL" id="BGPR01199827">
    <property type="protein sequence ID" value="GBN14829.1"/>
    <property type="molecule type" value="Genomic_DNA"/>
</dbReference>
<reference evidence="1 2" key="1">
    <citation type="journal article" date="2019" name="Sci. Rep.">
        <title>Orb-weaving spider Araneus ventricosus genome elucidates the spidroin gene catalogue.</title>
        <authorList>
            <person name="Kono N."/>
            <person name="Nakamura H."/>
            <person name="Ohtoshi R."/>
            <person name="Moran D.A.P."/>
            <person name="Shinohara A."/>
            <person name="Yoshida Y."/>
            <person name="Fujiwara M."/>
            <person name="Mori M."/>
            <person name="Tomita M."/>
            <person name="Arakawa K."/>
        </authorList>
    </citation>
    <scope>NUCLEOTIDE SEQUENCE [LARGE SCALE GENOMIC DNA]</scope>
</reference>
<accession>A0A4Y2LK82</accession>
<evidence type="ECO:0000313" key="2">
    <source>
        <dbReference type="Proteomes" id="UP000499080"/>
    </source>
</evidence>
<dbReference type="Proteomes" id="UP000499080">
    <property type="component" value="Unassembled WGS sequence"/>
</dbReference>
<comment type="caution">
    <text evidence="1">The sequence shown here is derived from an EMBL/GenBank/DDBJ whole genome shotgun (WGS) entry which is preliminary data.</text>
</comment>
<evidence type="ECO:0000313" key="1">
    <source>
        <dbReference type="EMBL" id="GBN14829.1"/>
    </source>
</evidence>
<sequence length="114" mass="12427">MGQDRTVGRVIQSLPSQGTNVYLSVWGLAISSKNKTPNSKALVGPYSPIRLSPFSCIEVSTIGMSLPKMLIKTGVKAVKNFLQSLGSDFYQDGFFKLISRYDKCINTGGGYVEK</sequence>
<name>A0A4Y2LK82_ARAVE</name>
<keyword evidence="2" id="KW-1185">Reference proteome</keyword>
<dbReference type="AlphaFoldDB" id="A0A4Y2LK82"/>